<evidence type="ECO:0000313" key="3">
    <source>
        <dbReference type="Proteomes" id="UP000799441"/>
    </source>
</evidence>
<comment type="caution">
    <text evidence="2">The sequence shown here is derived from an EMBL/GenBank/DDBJ whole genome shotgun (WGS) entry which is preliminary data.</text>
</comment>
<dbReference type="PANTHER" id="PTHR39472:SF1">
    <property type="entry name" value="EXPRESSED PROTEIN"/>
    <property type="match status" value="1"/>
</dbReference>
<evidence type="ECO:0000313" key="2">
    <source>
        <dbReference type="EMBL" id="KAF2725919.1"/>
    </source>
</evidence>
<organism evidence="2 3">
    <name type="scientific">Polychaeton citri CBS 116435</name>
    <dbReference type="NCBI Taxonomy" id="1314669"/>
    <lineage>
        <taxon>Eukaryota</taxon>
        <taxon>Fungi</taxon>
        <taxon>Dikarya</taxon>
        <taxon>Ascomycota</taxon>
        <taxon>Pezizomycotina</taxon>
        <taxon>Dothideomycetes</taxon>
        <taxon>Dothideomycetidae</taxon>
        <taxon>Capnodiales</taxon>
        <taxon>Capnodiaceae</taxon>
        <taxon>Polychaeton</taxon>
    </lineage>
</organism>
<gene>
    <name evidence="2" type="ORF">K431DRAFT_55139</name>
</gene>
<dbReference type="OrthoDB" id="21214at2759"/>
<dbReference type="PANTHER" id="PTHR39472">
    <property type="entry name" value="EXPRESSED PROTEIN"/>
    <property type="match status" value="1"/>
</dbReference>
<feature type="compositionally biased region" description="Polar residues" evidence="1">
    <location>
        <begin position="37"/>
        <end position="57"/>
    </location>
</feature>
<feature type="compositionally biased region" description="Acidic residues" evidence="1">
    <location>
        <begin position="211"/>
        <end position="224"/>
    </location>
</feature>
<feature type="compositionally biased region" description="Polar residues" evidence="1">
    <location>
        <begin position="64"/>
        <end position="75"/>
    </location>
</feature>
<dbReference type="AlphaFoldDB" id="A0A9P4QGB4"/>
<sequence>MQLQSSFVPWLPFRGRQLGIYILKAYSCPQAKLKAGSNGTKETPLTNGDSPNTQSHTSPHEEQPLSQPPQDSNNAIPQSTLLALRNTVESLERQNSSLTTHNAHILHMHNLYEDALTSTTDYVRRYVYEQQNHVIALHQHYTGLLQQSRSETIDAQIVHQEWQDGLSRLSGTLRETLRDRESGVRPWRVKVANLKEENRVLRSLAGWNPPSEDEDDFSGSEDEEIQGRGA</sequence>
<keyword evidence="3" id="KW-1185">Reference proteome</keyword>
<dbReference type="Proteomes" id="UP000799441">
    <property type="component" value="Unassembled WGS sequence"/>
</dbReference>
<feature type="region of interest" description="Disordered" evidence="1">
    <location>
        <begin position="202"/>
        <end position="230"/>
    </location>
</feature>
<dbReference type="EMBL" id="MU003766">
    <property type="protein sequence ID" value="KAF2725919.1"/>
    <property type="molecule type" value="Genomic_DNA"/>
</dbReference>
<name>A0A9P4QGB4_9PEZI</name>
<evidence type="ECO:0000256" key="1">
    <source>
        <dbReference type="SAM" id="MobiDB-lite"/>
    </source>
</evidence>
<proteinExistence type="predicted"/>
<protein>
    <submittedName>
        <fullName evidence="2">Uncharacterized protein</fullName>
    </submittedName>
</protein>
<accession>A0A9P4QGB4</accession>
<reference evidence="2" key="1">
    <citation type="journal article" date="2020" name="Stud. Mycol.">
        <title>101 Dothideomycetes genomes: a test case for predicting lifestyles and emergence of pathogens.</title>
        <authorList>
            <person name="Haridas S."/>
            <person name="Albert R."/>
            <person name="Binder M."/>
            <person name="Bloem J."/>
            <person name="Labutti K."/>
            <person name="Salamov A."/>
            <person name="Andreopoulos B."/>
            <person name="Baker S."/>
            <person name="Barry K."/>
            <person name="Bills G."/>
            <person name="Bluhm B."/>
            <person name="Cannon C."/>
            <person name="Castanera R."/>
            <person name="Culley D."/>
            <person name="Daum C."/>
            <person name="Ezra D."/>
            <person name="Gonzalez J."/>
            <person name="Henrissat B."/>
            <person name="Kuo A."/>
            <person name="Liang C."/>
            <person name="Lipzen A."/>
            <person name="Lutzoni F."/>
            <person name="Magnuson J."/>
            <person name="Mondo S."/>
            <person name="Nolan M."/>
            <person name="Ohm R."/>
            <person name="Pangilinan J."/>
            <person name="Park H.-J."/>
            <person name="Ramirez L."/>
            <person name="Alfaro M."/>
            <person name="Sun H."/>
            <person name="Tritt A."/>
            <person name="Yoshinaga Y."/>
            <person name="Zwiers L.-H."/>
            <person name="Turgeon B."/>
            <person name="Goodwin S."/>
            <person name="Spatafora J."/>
            <person name="Crous P."/>
            <person name="Grigoriev I."/>
        </authorList>
    </citation>
    <scope>NUCLEOTIDE SEQUENCE</scope>
    <source>
        <strain evidence="2">CBS 116435</strain>
    </source>
</reference>
<feature type="region of interest" description="Disordered" evidence="1">
    <location>
        <begin position="33"/>
        <end position="75"/>
    </location>
</feature>